<dbReference type="InterPro" id="IPR013783">
    <property type="entry name" value="Ig-like_fold"/>
</dbReference>
<dbReference type="PANTHER" id="PTHR39576">
    <property type="entry name" value="ATTACHING AND EFFACING PROTEIN HOMOLOG-RELATED-RELATED"/>
    <property type="match status" value="1"/>
</dbReference>
<evidence type="ECO:0000313" key="4">
    <source>
        <dbReference type="Proteomes" id="UP001589792"/>
    </source>
</evidence>
<dbReference type="InterPro" id="IPR051715">
    <property type="entry name" value="Intimin-Invasin_domain"/>
</dbReference>
<feature type="domain" description="Big-1" evidence="2">
    <location>
        <begin position="99"/>
        <end position="190"/>
    </location>
</feature>
<feature type="domain" description="Big-1" evidence="2">
    <location>
        <begin position="201"/>
        <end position="274"/>
    </location>
</feature>
<dbReference type="Proteomes" id="UP001589792">
    <property type="component" value="Unassembled WGS sequence"/>
</dbReference>
<proteinExistence type="inferred from homology"/>
<feature type="domain" description="Big-1" evidence="2">
    <location>
        <begin position="1"/>
        <end position="88"/>
    </location>
</feature>
<gene>
    <name evidence="3" type="ORF">ACFFJ3_18850</name>
</gene>
<reference evidence="3 4" key="1">
    <citation type="submission" date="2024-09" db="EMBL/GenBank/DDBJ databases">
        <authorList>
            <person name="Sun Q."/>
            <person name="Mori K."/>
        </authorList>
    </citation>
    <scope>NUCLEOTIDE SEQUENCE [LARGE SCALE GENOMIC DNA]</scope>
    <source>
        <strain evidence="3 4">CCM 8626</strain>
    </source>
</reference>
<evidence type="ECO:0000259" key="2">
    <source>
        <dbReference type="PROSITE" id="PS51127"/>
    </source>
</evidence>
<name>A0ABV6EHR2_9GAMM</name>
<dbReference type="PROSITE" id="PS51127">
    <property type="entry name" value="BIG1"/>
    <property type="match status" value="3"/>
</dbReference>
<dbReference type="SUPFAM" id="SSF49373">
    <property type="entry name" value="Invasin/intimin cell-adhesion fragments"/>
    <property type="match status" value="3"/>
</dbReference>
<evidence type="ECO:0000256" key="1">
    <source>
        <dbReference type="ARBA" id="ARBA00010116"/>
    </source>
</evidence>
<accession>A0ABV6EHR2</accession>
<sequence length="274" mass="27033">ATNPAGTVANGTDTNTVSLPVTDANGNPLPDYAVTFTVTDAGGNQTTVTATTDENGIATLPVTSDKAGTVTVETSVGGKEASVSLNFVADSSTATIADNALKATNPAGTVANGTDTNTVSLPVTDANGNPLPDYEVTFTVTDAGGNQTTVTATTDENGIATLPVTSDKAGTVNVAVEVGGKTNTLDLGFIADSSTATIADNALTAGNGGDTLANGNASNTVSLPVTDAKGNPLPDYEVTFTVTDPDGNQTTVTATTDENGIATLPVTSDKAGTV</sequence>
<dbReference type="PANTHER" id="PTHR39576:SF2">
    <property type="entry name" value="ATTACHING AND EFFACING PROTEIN HOMOLOG-RELATED"/>
    <property type="match status" value="1"/>
</dbReference>
<dbReference type="Pfam" id="PF02369">
    <property type="entry name" value="Big_1"/>
    <property type="match status" value="3"/>
</dbReference>
<organism evidence="3 4">
    <name type="scientific">Serratia aquatilis</name>
    <dbReference type="NCBI Taxonomy" id="1737515"/>
    <lineage>
        <taxon>Bacteria</taxon>
        <taxon>Pseudomonadati</taxon>
        <taxon>Pseudomonadota</taxon>
        <taxon>Gammaproteobacteria</taxon>
        <taxon>Enterobacterales</taxon>
        <taxon>Yersiniaceae</taxon>
        <taxon>Serratia</taxon>
    </lineage>
</organism>
<dbReference type="Gene3D" id="2.60.40.10">
    <property type="entry name" value="Immunoglobulins"/>
    <property type="match status" value="3"/>
</dbReference>
<dbReference type="InterPro" id="IPR003344">
    <property type="entry name" value="Big_1_dom"/>
</dbReference>
<feature type="non-terminal residue" evidence="3">
    <location>
        <position position="274"/>
    </location>
</feature>
<protein>
    <submittedName>
        <fullName evidence="3">Ig-like domain-containing protein</fullName>
    </submittedName>
</protein>
<feature type="non-terminal residue" evidence="3">
    <location>
        <position position="1"/>
    </location>
</feature>
<dbReference type="EMBL" id="JBHLXG010000019">
    <property type="protein sequence ID" value="MFC0228530.1"/>
    <property type="molecule type" value="Genomic_DNA"/>
</dbReference>
<keyword evidence="4" id="KW-1185">Reference proteome</keyword>
<dbReference type="InterPro" id="IPR008964">
    <property type="entry name" value="Invasin/intimin_cell_adhesion"/>
</dbReference>
<comment type="similarity">
    <text evidence="1">Belongs to the intimin/invasin family.</text>
</comment>
<dbReference type="RefSeq" id="WP_380678279.1">
    <property type="nucleotide sequence ID" value="NZ_JBHLXG010000019.1"/>
</dbReference>
<evidence type="ECO:0000313" key="3">
    <source>
        <dbReference type="EMBL" id="MFC0228530.1"/>
    </source>
</evidence>
<comment type="caution">
    <text evidence="3">The sequence shown here is derived from an EMBL/GenBank/DDBJ whole genome shotgun (WGS) entry which is preliminary data.</text>
</comment>
<dbReference type="SMART" id="SM00634">
    <property type="entry name" value="BID_1"/>
    <property type="match status" value="3"/>
</dbReference>